<proteinExistence type="predicted"/>
<reference evidence="1" key="1">
    <citation type="journal article" date="2015" name="MBio">
        <title>Eco-Evolutionary Dynamics of Episomes among Ecologically Cohesive Bacterial Populations.</title>
        <authorList>
            <person name="Xue H."/>
            <person name="Cordero O.X."/>
            <person name="Camas F.M."/>
            <person name="Trimble W."/>
            <person name="Meyer F."/>
            <person name="Guglielmini J."/>
            <person name="Rocha E.P."/>
            <person name="Polz M.F."/>
        </authorList>
    </citation>
    <scope>NUCLEOTIDE SEQUENCE</scope>
    <source>
        <strain evidence="1">5S_214</strain>
    </source>
</reference>
<dbReference type="AlphaFoldDB" id="A0A0H3ZVZ0"/>
<evidence type="ECO:0000313" key="1">
    <source>
        <dbReference type="EMBL" id="AKN37651.1"/>
    </source>
</evidence>
<protein>
    <submittedName>
        <fullName evidence="1">Phage protein</fullName>
    </submittedName>
</protein>
<name>A0A0H3ZVZ0_VIBSP</name>
<organism evidence="1">
    <name type="scientific">Vibrio splendidus</name>
    <dbReference type="NCBI Taxonomy" id="29497"/>
    <lineage>
        <taxon>Bacteria</taxon>
        <taxon>Pseudomonadati</taxon>
        <taxon>Pseudomonadota</taxon>
        <taxon>Gammaproteobacteria</taxon>
        <taxon>Vibrionales</taxon>
        <taxon>Vibrionaceae</taxon>
        <taxon>Vibrio</taxon>
    </lineage>
</organism>
<sequence>MTTDNKETFNPTLNPSDISVQDMFGQILQKRIQEGAMEKAITEKVDRMIDDVVSDAFRSYGDIAKSMKEAITASITPNLNDLGQFPSYHHFVMQSLNAAVNRFHDEKLQAVVDKEMQEIFSELPEELTLSWVLEQIKEQIKGDDDEERDGDDLTLIIDGDGSFTHLYISKEPDQNKWECEYQIDTRNGEIYSIKVDGKESSKSVCVGPLYRFEKAIFNAYVMRANLTLDKGRDASDYDTYVESNWD</sequence>
<dbReference type="EMBL" id="KP795544">
    <property type="protein sequence ID" value="AKN37651.1"/>
    <property type="molecule type" value="Genomic_DNA"/>
</dbReference>
<accession>A0A0H3ZVZ0</accession>